<dbReference type="EMBL" id="JAAOMP010000013">
    <property type="protein sequence ID" value="MBU2758715.1"/>
    <property type="molecule type" value="Genomic_DNA"/>
</dbReference>
<sequence length="154" mass="17240">MDVRNTARKQYVRIVDRTSEQLRNLYQPKGGWLTLLRHALGMSGAQVAARMGVSRNAIYQAEGNERAGAITIAQMHKIAKAMNAEFVYALVPKGSVDDVIRAQARQKAEALVRRASAHMALESQSLSNEQTKQRIEDLADELVRDMPSGFWENE</sequence>
<gene>
    <name evidence="2" type="ORF">HAP95_00570</name>
</gene>
<dbReference type="CDD" id="cd00093">
    <property type="entry name" value="HTH_XRE"/>
    <property type="match status" value="1"/>
</dbReference>
<reference evidence="2 3" key="1">
    <citation type="journal article" date="2021" name="ISME J.">
        <title>Genomic evolution of the class Acidithiobacillia: deep-branching Proteobacteria living in extreme acidic conditions.</title>
        <authorList>
            <person name="Moya-Beltran A."/>
            <person name="Beard S."/>
            <person name="Rojas-Villalobos C."/>
            <person name="Issotta F."/>
            <person name="Gallardo Y."/>
            <person name="Ulloa R."/>
            <person name="Giaveno A."/>
            <person name="Degli Esposti M."/>
            <person name="Johnson D.B."/>
            <person name="Quatrini R."/>
        </authorList>
    </citation>
    <scope>NUCLEOTIDE SEQUENCE [LARGE SCALE GENOMIC DNA]</scope>
    <source>
        <strain evidence="2 3">RW2</strain>
    </source>
</reference>
<organism evidence="2 3">
    <name type="scientific">Acidithiobacillus sulfurivorans</name>
    <dbReference type="NCBI Taxonomy" id="1958756"/>
    <lineage>
        <taxon>Bacteria</taxon>
        <taxon>Pseudomonadati</taxon>
        <taxon>Pseudomonadota</taxon>
        <taxon>Acidithiobacillia</taxon>
        <taxon>Acidithiobacillales</taxon>
        <taxon>Acidithiobacillaceae</taxon>
        <taxon>Acidithiobacillus</taxon>
    </lineage>
</organism>
<dbReference type="NCBIfam" id="TIGR02612">
    <property type="entry name" value="mob_myst_A"/>
    <property type="match status" value="1"/>
</dbReference>
<comment type="caution">
    <text evidence="2">The sequence shown here is derived from an EMBL/GenBank/DDBJ whole genome shotgun (WGS) entry which is preliminary data.</text>
</comment>
<keyword evidence="3" id="KW-1185">Reference proteome</keyword>
<dbReference type="SMART" id="SM00530">
    <property type="entry name" value="HTH_XRE"/>
    <property type="match status" value="1"/>
</dbReference>
<dbReference type="InterPro" id="IPR001387">
    <property type="entry name" value="Cro/C1-type_HTH"/>
</dbReference>
<dbReference type="InterPro" id="IPR013435">
    <property type="entry name" value="Mobile_mystery_prot_A"/>
</dbReference>
<dbReference type="Gene3D" id="1.10.260.40">
    <property type="entry name" value="lambda repressor-like DNA-binding domains"/>
    <property type="match status" value="1"/>
</dbReference>
<accession>A0ABS5ZW93</accession>
<evidence type="ECO:0000313" key="2">
    <source>
        <dbReference type="EMBL" id="MBU2758715.1"/>
    </source>
</evidence>
<proteinExistence type="predicted"/>
<dbReference type="SUPFAM" id="SSF47413">
    <property type="entry name" value="lambda repressor-like DNA-binding domains"/>
    <property type="match status" value="1"/>
</dbReference>
<evidence type="ECO:0000259" key="1">
    <source>
        <dbReference type="PROSITE" id="PS50943"/>
    </source>
</evidence>
<feature type="domain" description="HTH cro/C1-type" evidence="1">
    <location>
        <begin position="33"/>
        <end position="89"/>
    </location>
</feature>
<evidence type="ECO:0000313" key="3">
    <source>
        <dbReference type="Proteomes" id="UP000755654"/>
    </source>
</evidence>
<dbReference type="InterPro" id="IPR010982">
    <property type="entry name" value="Lambda_DNA-bd_dom_sf"/>
</dbReference>
<dbReference type="RefSeq" id="WP_226832340.1">
    <property type="nucleotide sequence ID" value="NZ_JAAOMP010000013.1"/>
</dbReference>
<protein>
    <submittedName>
        <fullName evidence="2">Mobile mystery protein A</fullName>
    </submittedName>
</protein>
<dbReference type="PROSITE" id="PS50943">
    <property type="entry name" value="HTH_CROC1"/>
    <property type="match status" value="1"/>
</dbReference>
<name>A0ABS5ZW93_9PROT</name>
<dbReference type="Proteomes" id="UP000755654">
    <property type="component" value="Unassembled WGS sequence"/>
</dbReference>